<dbReference type="GO" id="GO:0051301">
    <property type="term" value="P:cell division"/>
    <property type="evidence" value="ECO:0007669"/>
    <property type="project" value="UniProtKB-KW"/>
</dbReference>
<evidence type="ECO:0000259" key="10">
    <source>
        <dbReference type="SMART" id="SM00771"/>
    </source>
</evidence>
<comment type="subunit">
    <text evidence="8">Interacts with FtsZ via their C-terminal domains.</text>
</comment>
<keyword evidence="12" id="KW-1185">Reference proteome</keyword>
<evidence type="ECO:0000256" key="6">
    <source>
        <dbReference type="ARBA" id="ARBA00023136"/>
    </source>
</evidence>
<evidence type="ECO:0000256" key="2">
    <source>
        <dbReference type="ARBA" id="ARBA00022519"/>
    </source>
</evidence>
<dbReference type="HAMAP" id="MF_00509">
    <property type="entry name" value="ZipA"/>
    <property type="match status" value="1"/>
</dbReference>
<dbReference type="Pfam" id="PF04354">
    <property type="entry name" value="ZipA_C"/>
    <property type="match status" value="1"/>
</dbReference>
<protein>
    <recommendedName>
        <fullName evidence="8 9">Cell division protein ZipA</fullName>
    </recommendedName>
</protein>
<proteinExistence type="inferred from homology"/>
<evidence type="ECO:0000313" key="11">
    <source>
        <dbReference type="EMBL" id="MFD0966094.1"/>
    </source>
</evidence>
<comment type="function">
    <text evidence="8 9">Essential cell division protein that stabilizes the FtsZ protofilaments by cross-linking them and that serves as a cytoplasmic membrane anchor for the Z ring. Also required for the recruitment to the septal ring of downstream cell division proteins.</text>
</comment>
<keyword evidence="1 8" id="KW-1003">Cell membrane</keyword>
<name>A0ABW3I9H8_9PAST</name>
<gene>
    <name evidence="8 11" type="primary">zipA</name>
    <name evidence="11" type="ORF">ACFQ02_04405</name>
</gene>
<evidence type="ECO:0000256" key="5">
    <source>
        <dbReference type="ARBA" id="ARBA00022989"/>
    </source>
</evidence>
<organism evidence="11 12">
    <name type="scientific">Seminibacterium arietis</name>
    <dbReference type="NCBI Taxonomy" id="1173502"/>
    <lineage>
        <taxon>Bacteria</taxon>
        <taxon>Pseudomonadati</taxon>
        <taxon>Pseudomonadota</taxon>
        <taxon>Gammaproteobacteria</taxon>
        <taxon>Pasteurellales</taxon>
        <taxon>Pasteurellaceae</taxon>
        <taxon>Seminibacterium</taxon>
    </lineage>
</organism>
<evidence type="ECO:0000256" key="9">
    <source>
        <dbReference type="RuleBase" id="RU003612"/>
    </source>
</evidence>
<dbReference type="Proteomes" id="UP001596996">
    <property type="component" value="Unassembled WGS sequence"/>
</dbReference>
<accession>A0ABW3I9H8</accession>
<comment type="caution">
    <text evidence="11">The sequence shown here is derived from an EMBL/GenBank/DDBJ whole genome shotgun (WGS) entry which is preliminary data.</text>
</comment>
<dbReference type="SUPFAM" id="SSF64383">
    <property type="entry name" value="Cell-division protein ZipA, C-terminal domain"/>
    <property type="match status" value="1"/>
</dbReference>
<keyword evidence="6 8" id="KW-0472">Membrane</keyword>
<dbReference type="RefSeq" id="WP_380819822.1">
    <property type="nucleotide sequence ID" value="NZ_JBHTJN010000009.1"/>
</dbReference>
<evidence type="ECO:0000256" key="8">
    <source>
        <dbReference type="HAMAP-Rule" id="MF_00509"/>
    </source>
</evidence>
<keyword evidence="3 8" id="KW-0132">Cell division</keyword>
<keyword evidence="7 8" id="KW-0131">Cell cycle</keyword>
<dbReference type="InterPro" id="IPR007449">
    <property type="entry name" value="ZipA_FtsZ-bd_C"/>
</dbReference>
<comment type="subcellular location">
    <subcellularLocation>
        <location evidence="8">Cell inner membrane</location>
        <topology evidence="8">Single-pass type I membrane protein</topology>
    </subcellularLocation>
    <text evidence="8">Localizes to the Z ring in an FtsZ-dependent manner.</text>
</comment>
<evidence type="ECO:0000256" key="4">
    <source>
        <dbReference type="ARBA" id="ARBA00022692"/>
    </source>
</evidence>
<evidence type="ECO:0000256" key="1">
    <source>
        <dbReference type="ARBA" id="ARBA00022475"/>
    </source>
</evidence>
<feature type="transmembrane region" description="Helical" evidence="8">
    <location>
        <begin position="6"/>
        <end position="25"/>
    </location>
</feature>
<evidence type="ECO:0000313" key="12">
    <source>
        <dbReference type="Proteomes" id="UP001596996"/>
    </source>
</evidence>
<dbReference type="PANTHER" id="PTHR38685">
    <property type="entry name" value="CELL DIVISION PROTEIN ZIPA"/>
    <property type="match status" value="1"/>
</dbReference>
<keyword evidence="4 8" id="KW-0812">Transmembrane</keyword>
<evidence type="ECO:0000256" key="3">
    <source>
        <dbReference type="ARBA" id="ARBA00022618"/>
    </source>
</evidence>
<dbReference type="InterPro" id="IPR036765">
    <property type="entry name" value="ZipA_FtsZ-bd_C_sf"/>
</dbReference>
<comment type="similarity">
    <text evidence="8 9">Belongs to the ZipA family.</text>
</comment>
<feature type="domain" description="ZipA C-terminal FtsZ-binding" evidence="10">
    <location>
        <begin position="201"/>
        <end position="331"/>
    </location>
</feature>
<keyword evidence="5 8" id="KW-1133">Transmembrane helix</keyword>
<dbReference type="InterPro" id="IPR011919">
    <property type="entry name" value="Cell_div_ZipA"/>
</dbReference>
<evidence type="ECO:0000256" key="7">
    <source>
        <dbReference type="ARBA" id="ARBA00023306"/>
    </source>
</evidence>
<dbReference type="PANTHER" id="PTHR38685:SF1">
    <property type="entry name" value="CELL DIVISION PROTEIN ZIPA"/>
    <property type="match status" value="1"/>
</dbReference>
<dbReference type="SMART" id="SM00771">
    <property type="entry name" value="ZipA_C"/>
    <property type="match status" value="1"/>
</dbReference>
<keyword evidence="2 8" id="KW-0997">Cell inner membrane</keyword>
<dbReference type="Gene3D" id="3.30.1400.10">
    <property type="entry name" value="ZipA, C-terminal FtsZ-binding domain"/>
    <property type="match status" value="1"/>
</dbReference>
<reference evidence="12" key="1">
    <citation type="journal article" date="2019" name="Int. J. Syst. Evol. Microbiol.">
        <title>The Global Catalogue of Microorganisms (GCM) 10K type strain sequencing project: providing services to taxonomists for standard genome sequencing and annotation.</title>
        <authorList>
            <consortium name="The Broad Institute Genomics Platform"/>
            <consortium name="The Broad Institute Genome Sequencing Center for Infectious Disease"/>
            <person name="Wu L."/>
            <person name="Ma J."/>
        </authorList>
    </citation>
    <scope>NUCLEOTIDE SEQUENCE [LARGE SCALE GENOMIC DNA]</scope>
    <source>
        <strain evidence="12">CCUG 61707</strain>
    </source>
</reference>
<dbReference type="NCBIfam" id="TIGR02205">
    <property type="entry name" value="septum_zipA"/>
    <property type="match status" value="1"/>
</dbReference>
<sequence>MELSTVLIVLCVTALVILVAHGLWANRREKTRYFHNAHTFTKEARIRELQENGESSLFTVEETNDCEDSKLSSALSQETLNFDESRDSSVQDSQTIEQAVSQIKISLPNSPKSMNATVEPLSQASFDIGSATIADIENSIDTQKGINSSNVLLREQLANAVNIDSKPVMSSVNTTELKEEDAKAKTEDITLKSVQPQNDVKPTFITLYIVSHEQRDFNGALIAQVLDDLGFIFGEKQIYHRHLDLSINSPILFSVANIEKPGTFEQHNMAEFYTVGLALFMQLPSHGSDLANLRMMIRAAKTIASELGGVILTEQQDIFTEEEEQAYLNRVM</sequence>
<dbReference type="EMBL" id="JBHTJN010000009">
    <property type="protein sequence ID" value="MFD0966094.1"/>
    <property type="molecule type" value="Genomic_DNA"/>
</dbReference>